<feature type="domain" description="Dynamin N-terminal" evidence="2">
    <location>
        <begin position="70"/>
        <end position="275"/>
    </location>
</feature>
<dbReference type="KEGG" id="upl:DSM104440_00419"/>
<accession>A0A6M4H2T0</accession>
<reference evidence="3 4" key="1">
    <citation type="submission" date="2020-04" db="EMBL/GenBank/DDBJ databases">
        <title>Usitatibacter rugosus gen. nov., sp. nov. and Usitatibacter palustris sp. nov., novel members of Usitatibacteraceae fam. nov. within the order Nitrosomonadales isolated from soil.</title>
        <authorList>
            <person name="Huber K.J."/>
            <person name="Neumann-Schaal M."/>
            <person name="Geppert A."/>
            <person name="Luckner M."/>
            <person name="Wanner G."/>
            <person name="Overmann J."/>
        </authorList>
    </citation>
    <scope>NUCLEOTIDE SEQUENCE [LARGE SCALE GENOMIC DNA]</scope>
    <source>
        <strain evidence="3 4">Swamp67</strain>
    </source>
</reference>
<dbReference type="Pfam" id="PF00350">
    <property type="entry name" value="Dynamin_N"/>
    <property type="match status" value="1"/>
</dbReference>
<proteinExistence type="predicted"/>
<dbReference type="AlphaFoldDB" id="A0A6M4H2T0"/>
<dbReference type="InterPro" id="IPR027417">
    <property type="entry name" value="P-loop_NTPase"/>
</dbReference>
<dbReference type="SUPFAM" id="SSF52540">
    <property type="entry name" value="P-loop containing nucleoside triphosphate hydrolases"/>
    <property type="match status" value="1"/>
</dbReference>
<evidence type="ECO:0000256" key="1">
    <source>
        <dbReference type="SAM" id="Coils"/>
    </source>
</evidence>
<dbReference type="PANTHER" id="PTHR43681">
    <property type="entry name" value="TRANSMEMBRANE GTPASE FZO"/>
    <property type="match status" value="1"/>
</dbReference>
<dbReference type="Proteomes" id="UP000503096">
    <property type="component" value="Chromosome"/>
</dbReference>
<name>A0A6M4H2T0_9PROT</name>
<dbReference type="RefSeq" id="WP_171160386.1">
    <property type="nucleotide sequence ID" value="NZ_CP053073.1"/>
</dbReference>
<keyword evidence="4" id="KW-1185">Reference proteome</keyword>
<evidence type="ECO:0000259" key="2">
    <source>
        <dbReference type="Pfam" id="PF00350"/>
    </source>
</evidence>
<dbReference type="InterPro" id="IPR045063">
    <property type="entry name" value="Dynamin_N"/>
</dbReference>
<keyword evidence="1" id="KW-0175">Coiled coil</keyword>
<evidence type="ECO:0000313" key="3">
    <source>
        <dbReference type="EMBL" id="QJR13635.1"/>
    </source>
</evidence>
<gene>
    <name evidence="3" type="ORF">DSM104440_00419</name>
</gene>
<dbReference type="InParanoid" id="A0A6M4H2T0"/>
<organism evidence="3 4">
    <name type="scientific">Usitatibacter palustris</name>
    <dbReference type="NCBI Taxonomy" id="2732487"/>
    <lineage>
        <taxon>Bacteria</taxon>
        <taxon>Pseudomonadati</taxon>
        <taxon>Pseudomonadota</taxon>
        <taxon>Betaproteobacteria</taxon>
        <taxon>Nitrosomonadales</taxon>
        <taxon>Usitatibacteraceae</taxon>
        <taxon>Usitatibacter</taxon>
    </lineage>
</organism>
<dbReference type="InterPro" id="IPR051943">
    <property type="entry name" value="TRAFAC_Dynamin-like_GTPase"/>
</dbReference>
<feature type="coiled-coil region" evidence="1">
    <location>
        <begin position="614"/>
        <end position="641"/>
    </location>
</feature>
<feature type="coiled-coil region" evidence="1">
    <location>
        <begin position="389"/>
        <end position="420"/>
    </location>
</feature>
<dbReference type="PANTHER" id="PTHR43681:SF1">
    <property type="entry name" value="SARCALUMENIN"/>
    <property type="match status" value="1"/>
</dbReference>
<protein>
    <recommendedName>
        <fullName evidence="2">Dynamin N-terminal domain-containing protein</fullName>
    </recommendedName>
</protein>
<evidence type="ECO:0000313" key="4">
    <source>
        <dbReference type="Proteomes" id="UP000503096"/>
    </source>
</evidence>
<dbReference type="Gene3D" id="3.40.50.300">
    <property type="entry name" value="P-loop containing nucleotide triphosphate hydrolases"/>
    <property type="match status" value="1"/>
</dbReference>
<sequence length="651" mass="72358">MSTLNSTGSWYVGSRPFETSLSELREWRDAASAWLADYRRWALVARLIDEQTAARFAHLERRLAAERLTIAFVAEYSRGKSELINALFFADLGARLLPAGKDRTTLCATEILHDPSRPPSIRVLPIETREGEMSLREHLAQSSTWKEIALDPADPSSLAAAFEVLSESQQVTAAEAANLGFDSAGAGRMAVPRWRYAVVNFPHPLLKSGLAILDTPGLATLSAEPELTLNRVPDADAIVFMVSAETGATPDDCALWGEHIAPIGHESHTRFIVLNKIDSLREGGRGEAEVLSEIDRRVRATADQLGVDPTRIFALSARQGLAARMAGDRDGLMRSRLYRLEQSLSQGLLRRRRHDHATAVGAETRAVLAETEGLLESRRAFASGQLQELNALQGKNQKLVETLARKANQERGRIEDARQVLAGLRSVHNRYAEELTRVLDPQAARAAGMKARSAVLSARFSGDIGGALDGYFRESRGKLARAVEVIGEVEKMMTTVSQRFREDYGMGTVEAPPFATNRFAVELDRLEEHCTRDFRNATSLIIRRRKTLGAIFFDTVALKVINVFEIADREVRSWMNAFIRPLDTQLQAFQDQTNMRIEGMGRIQNAETDLVVRVSELEAIVKDVEAQAKQWEAKRDRLLQLLDVERDPSLA</sequence>
<dbReference type="EMBL" id="CP053073">
    <property type="protein sequence ID" value="QJR13635.1"/>
    <property type="molecule type" value="Genomic_DNA"/>
</dbReference>